<reference evidence="1 2" key="1">
    <citation type="journal article" date="2013" name="PLoS ONE">
        <title>Cultivation and Complete Genome Sequencing of Gloeobacter kilaueensis sp. nov., from a Lava Cave in Kilauea Caldera, Hawai'i.</title>
        <authorList>
            <person name="Saw J.H."/>
            <person name="Schatz M."/>
            <person name="Brown M.V."/>
            <person name="Kunkel D.D."/>
            <person name="Foster J.S."/>
            <person name="Shick H."/>
            <person name="Christensen S."/>
            <person name="Hou S."/>
            <person name="Wan X."/>
            <person name="Donachie S.P."/>
        </authorList>
    </citation>
    <scope>NUCLEOTIDE SEQUENCE [LARGE SCALE GENOMIC DNA]</scope>
    <source>
        <strain evidence="2">JS</strain>
    </source>
</reference>
<gene>
    <name evidence="1" type="ORF">GKIL_3492</name>
</gene>
<keyword evidence="2" id="KW-1185">Reference proteome</keyword>
<dbReference type="HOGENOM" id="CLU_157870_0_0_3"/>
<dbReference type="EMBL" id="CP003587">
    <property type="protein sequence ID" value="AGY59738.1"/>
    <property type="molecule type" value="Genomic_DNA"/>
</dbReference>
<accession>U5QLG8</accession>
<dbReference type="AlphaFoldDB" id="U5QLG8"/>
<dbReference type="Proteomes" id="UP000017396">
    <property type="component" value="Chromosome"/>
</dbReference>
<dbReference type="STRING" id="1183438.GKIL_3492"/>
<evidence type="ECO:0000313" key="2">
    <source>
        <dbReference type="Proteomes" id="UP000017396"/>
    </source>
</evidence>
<organism evidence="1 2">
    <name type="scientific">Gloeobacter kilaueensis (strain ATCC BAA-2537 / CCAP 1431/1 / ULC 316 / JS1)</name>
    <dbReference type="NCBI Taxonomy" id="1183438"/>
    <lineage>
        <taxon>Bacteria</taxon>
        <taxon>Bacillati</taxon>
        <taxon>Cyanobacteriota</taxon>
        <taxon>Cyanophyceae</taxon>
        <taxon>Gloeobacterales</taxon>
        <taxon>Gloeobacteraceae</taxon>
        <taxon>Gloeobacter</taxon>
    </lineage>
</organism>
<name>U5QLG8_GLOK1</name>
<sequence>MGEEYSQSLEADVFAATLRMGLADTRDLLEFLAQKFELALPEQTTVRRGGWLFAREHPVEDLSLDFDEYQYQISRQGHALPVARIQKRVRGVVLKTTELPIEEWLSAVAAELARQAERSEITRRALDRFVNE</sequence>
<protein>
    <submittedName>
        <fullName evidence="1">Uncharacterized protein</fullName>
    </submittedName>
</protein>
<proteinExistence type="predicted"/>
<evidence type="ECO:0000313" key="1">
    <source>
        <dbReference type="EMBL" id="AGY59738.1"/>
    </source>
</evidence>
<dbReference type="KEGG" id="glj:GKIL_3492"/>
<dbReference type="eggNOG" id="ENOG50339Y8">
    <property type="taxonomic scope" value="Bacteria"/>
</dbReference>